<dbReference type="GO" id="GO:0043531">
    <property type="term" value="F:ADP binding"/>
    <property type="evidence" value="ECO:0007669"/>
    <property type="project" value="InterPro"/>
</dbReference>
<organism evidence="6 7">
    <name type="scientific">Lactuca sativa</name>
    <name type="common">Garden lettuce</name>
    <dbReference type="NCBI Taxonomy" id="4236"/>
    <lineage>
        <taxon>Eukaryota</taxon>
        <taxon>Viridiplantae</taxon>
        <taxon>Streptophyta</taxon>
        <taxon>Embryophyta</taxon>
        <taxon>Tracheophyta</taxon>
        <taxon>Spermatophyta</taxon>
        <taxon>Magnoliopsida</taxon>
        <taxon>eudicotyledons</taxon>
        <taxon>Gunneridae</taxon>
        <taxon>Pentapetalae</taxon>
        <taxon>asterids</taxon>
        <taxon>campanulids</taxon>
        <taxon>Asterales</taxon>
        <taxon>Asteraceae</taxon>
        <taxon>Cichorioideae</taxon>
        <taxon>Cichorieae</taxon>
        <taxon>Lactucinae</taxon>
        <taxon>Lactuca</taxon>
    </lineage>
</organism>
<evidence type="ECO:0000256" key="1">
    <source>
        <dbReference type="ARBA" id="ARBA00022614"/>
    </source>
</evidence>
<keyword evidence="2" id="KW-0677">Repeat</keyword>
<comment type="caution">
    <text evidence="6">The sequence shown here is derived from an EMBL/GenBank/DDBJ whole genome shotgun (WGS) entry which is preliminary data.</text>
</comment>
<proteinExistence type="predicted"/>
<dbReference type="InterPro" id="IPR042197">
    <property type="entry name" value="Apaf_helical"/>
</dbReference>
<name>A0A9R1WLB9_LACSA</name>
<dbReference type="FunFam" id="3.40.50.10140:FF:000007">
    <property type="entry name" value="Disease resistance protein (TIR-NBS-LRR class)"/>
    <property type="match status" value="1"/>
</dbReference>
<dbReference type="Proteomes" id="UP000235145">
    <property type="component" value="Unassembled WGS sequence"/>
</dbReference>
<evidence type="ECO:0000256" key="4">
    <source>
        <dbReference type="ARBA" id="ARBA00023027"/>
    </source>
</evidence>
<keyword evidence="7" id="KW-1185">Reference proteome</keyword>
<dbReference type="InterPro" id="IPR044974">
    <property type="entry name" value="Disease_R_plants"/>
</dbReference>
<dbReference type="Gene3D" id="1.10.8.430">
    <property type="entry name" value="Helical domain of apoptotic protease-activating factors"/>
    <property type="match status" value="1"/>
</dbReference>
<dbReference type="Gene3D" id="3.40.50.300">
    <property type="entry name" value="P-loop containing nucleotide triphosphate hydrolases"/>
    <property type="match status" value="2"/>
</dbReference>
<dbReference type="PANTHER" id="PTHR11017">
    <property type="entry name" value="LEUCINE-RICH REPEAT-CONTAINING PROTEIN"/>
    <property type="match status" value="1"/>
</dbReference>
<sequence length="1479" mass="167787">MASSSSSSIMASPSANVSSYDVFLSFRGEDTRDSFTDHLYHALIRAGINAFRDNEDIKRGEELKLEIKKAIKESKGSIVVLSKNYATSTWCLDELLLILEQRKECNHFVLPVFYHVDPSDVRKQKNTFAIEVKASSRWTDNNVKVWKRALKEVANLRGMADQSRPETKLLEKIVYFIYEQLDHKEVHLPINLIGMAARYKDVNFLLNGSNAEFLAICGMGGSGKTTLAKYIFDSNCQKFESMSFIEGIGPKCKESNDLLKLQEQLLRDILGGNKRKKPSVCQGTFKIEEALRVKEAFIVLDDIDEVSQLVALLGSGYINKQSKIIITTRAHSIGKWFQFRSWRCEEYQMKLLDDDESLELLSQHAFGSKSLMVGYEELAKQVLQYCEGNPLALKVLGSSLAEDNSIPFWESTVSLLGRDIHDKIQSVLIRSYSTLPHDSNKELFLHIACFFVGKDIDYVVKILERDYSALSGIKILTNRCLLSVSPNNKLMMHPLLQEMGRTIVHQEAPKDPAKRSRVWRNKDSYDVLRKGKGSETVEGLALDMQMLAQENYSFKHSELKTDALKKMDKLKLLHLSNVQLEGSYENFSEDLRWLCWFGSQLRAIPSDLSMENLVAMDMSYSNLEVFDPPMVLQSLRILNLKDSHNLLEIRNMSRIPHLETLILWNCHSLVHICETIEDLTSLALLNLTGCINLLVGLKVSTSDGGVAKQTTFSFPHSLRRLFFNECNIEFTDSFCLSFSVHISLQYLNLGNSLFEFLPCYDHLKNLRVLDLSFCSRLKWLLCLPSTLAELYIYYCTSLERVTFESPRFTLQEFGYEGCSSLCEIEGFIKLFHITKLEDNDLGHMKWLKEYQNYKVCLVGDDELTKGRSSYLQMLYEFDIMSTSLPDIKGPNMKPNYASKLSFLSFDVPSDPTSRRLKGLDVTFKYTISGDECAWFCKICTTKGVDLIYNPKVFGKPDSGKIGIWLSYWPIGNTLDIGDTVNVSIVAMRGLKVHECGVSLVYSDNEVAEETLINNKGWVEILGGDLSGFQLSTGVYYLCRRDFFELVEAGGLTRGWFRMLVGGTIDHTEVQGWRKTGRPRQSNPSITELRAVRCVIHGPELEEMYKMAEMSKSSFLDKCSDVTSSILGDTSSIASGSSSSNKASPDANDGIYDVFLNHSGRDTRNSFIDHLYSALKRAAIETFRGAPEFYRAGGMMSPRVIKGSRSSIIVLSKNYATSTICLDELLLILEQRREHNRFVLPIYYQVNPSDVRNQQNTFAINVKSSPKWTDHKVNLWKKGLKEVAELGGLVCLGPETTFLKEIVDTINSKLDGKEVHLPPNLSGMATRYQEINSWLNQSDFQFLVICGMGGSGKTKLANYIYNSNLKNFESTGFIEDIDRRCKTLDDLFELQEQLLKDILGGKKRKIPGVSPSTCTFEDALETKRMLIVLDNIAIYSQLLTLLGTGKINAQSKIIITTRENTDSWFKFRDWRCQVHEMRDD</sequence>
<dbReference type="InterPro" id="IPR002182">
    <property type="entry name" value="NB-ARC"/>
</dbReference>
<dbReference type="SUPFAM" id="SSF52200">
    <property type="entry name" value="Toll/Interleukin receptor TIR domain"/>
    <property type="match status" value="2"/>
</dbReference>
<dbReference type="SUPFAM" id="SSF52058">
    <property type="entry name" value="L domain-like"/>
    <property type="match status" value="1"/>
</dbReference>
<feature type="domain" description="TIR" evidence="5">
    <location>
        <begin position="1149"/>
        <end position="1309"/>
    </location>
</feature>
<dbReference type="GO" id="GO:0007165">
    <property type="term" value="P:signal transduction"/>
    <property type="evidence" value="ECO:0007669"/>
    <property type="project" value="InterPro"/>
</dbReference>
<dbReference type="InterPro" id="IPR032675">
    <property type="entry name" value="LRR_dom_sf"/>
</dbReference>
<dbReference type="SUPFAM" id="SSF52540">
    <property type="entry name" value="P-loop containing nucleoside triphosphate hydrolases"/>
    <property type="match status" value="2"/>
</dbReference>
<dbReference type="Gene3D" id="3.40.50.10140">
    <property type="entry name" value="Toll/interleukin-1 receptor homology (TIR) domain"/>
    <property type="match status" value="2"/>
</dbReference>
<dbReference type="InterPro" id="IPR000157">
    <property type="entry name" value="TIR_dom"/>
</dbReference>
<accession>A0A9R1WLB9</accession>
<dbReference type="PANTHER" id="PTHR11017:SF448">
    <property type="entry name" value="TIR DOMAIN, P-LOOP CONTAINING NUCLEOSIDE TRIPHOSPHATE HYDROLASE"/>
    <property type="match status" value="1"/>
</dbReference>
<keyword evidence="4" id="KW-0520">NAD</keyword>
<dbReference type="Gene3D" id="3.80.10.10">
    <property type="entry name" value="Ribonuclease Inhibitor"/>
    <property type="match status" value="2"/>
</dbReference>
<keyword evidence="1" id="KW-0433">Leucine-rich repeat</keyword>
<dbReference type="InterPro" id="IPR058192">
    <property type="entry name" value="WHD_ROQ1-like"/>
</dbReference>
<evidence type="ECO:0000313" key="7">
    <source>
        <dbReference type="Proteomes" id="UP000235145"/>
    </source>
</evidence>
<dbReference type="InterPro" id="IPR035897">
    <property type="entry name" value="Toll_tir_struct_dom_sf"/>
</dbReference>
<gene>
    <name evidence="6" type="ORF">LSAT_V11C100031010</name>
</gene>
<dbReference type="InterPro" id="IPR036390">
    <property type="entry name" value="WH_DNA-bd_sf"/>
</dbReference>
<dbReference type="PROSITE" id="PS50104">
    <property type="entry name" value="TIR"/>
    <property type="match status" value="2"/>
</dbReference>
<dbReference type="SMART" id="SM00255">
    <property type="entry name" value="TIR"/>
    <property type="match status" value="2"/>
</dbReference>
<evidence type="ECO:0000256" key="3">
    <source>
        <dbReference type="ARBA" id="ARBA00022821"/>
    </source>
</evidence>
<dbReference type="EMBL" id="NBSK02000001">
    <property type="protein sequence ID" value="KAJ0224561.1"/>
    <property type="molecule type" value="Genomic_DNA"/>
</dbReference>
<evidence type="ECO:0000256" key="2">
    <source>
        <dbReference type="ARBA" id="ARBA00022737"/>
    </source>
</evidence>
<feature type="domain" description="TIR" evidence="5">
    <location>
        <begin position="18"/>
        <end position="181"/>
    </location>
</feature>
<dbReference type="Pfam" id="PF23282">
    <property type="entry name" value="WHD_ROQ1"/>
    <property type="match status" value="1"/>
</dbReference>
<reference evidence="6 7" key="1">
    <citation type="journal article" date="2017" name="Nat. Commun.">
        <title>Genome assembly with in vitro proximity ligation data and whole-genome triplication in lettuce.</title>
        <authorList>
            <person name="Reyes-Chin-Wo S."/>
            <person name="Wang Z."/>
            <person name="Yang X."/>
            <person name="Kozik A."/>
            <person name="Arikit S."/>
            <person name="Song C."/>
            <person name="Xia L."/>
            <person name="Froenicke L."/>
            <person name="Lavelle D.O."/>
            <person name="Truco M.J."/>
            <person name="Xia R."/>
            <person name="Zhu S."/>
            <person name="Xu C."/>
            <person name="Xu H."/>
            <person name="Xu X."/>
            <person name="Cox K."/>
            <person name="Korf I."/>
            <person name="Meyers B.C."/>
            <person name="Michelmore R.W."/>
        </authorList>
    </citation>
    <scope>NUCLEOTIDE SEQUENCE [LARGE SCALE GENOMIC DNA]</scope>
    <source>
        <strain evidence="7">cv. Salinas</strain>
        <tissue evidence="6">Seedlings</tissue>
    </source>
</reference>
<dbReference type="OrthoDB" id="1585403at2759"/>
<dbReference type="Pfam" id="PF00931">
    <property type="entry name" value="NB-ARC"/>
    <property type="match status" value="2"/>
</dbReference>
<dbReference type="SUPFAM" id="SSF46785">
    <property type="entry name" value="Winged helix' DNA-binding domain"/>
    <property type="match status" value="1"/>
</dbReference>
<evidence type="ECO:0000259" key="5">
    <source>
        <dbReference type="PROSITE" id="PS50104"/>
    </source>
</evidence>
<dbReference type="PRINTS" id="PR00364">
    <property type="entry name" value="DISEASERSIST"/>
</dbReference>
<dbReference type="Pfam" id="PF01582">
    <property type="entry name" value="TIR"/>
    <property type="match status" value="2"/>
</dbReference>
<dbReference type="GO" id="GO:0006952">
    <property type="term" value="P:defense response"/>
    <property type="evidence" value="ECO:0007669"/>
    <property type="project" value="UniProtKB-KW"/>
</dbReference>
<keyword evidence="3" id="KW-0611">Plant defense</keyword>
<evidence type="ECO:0000313" key="6">
    <source>
        <dbReference type="EMBL" id="KAJ0224561.1"/>
    </source>
</evidence>
<protein>
    <recommendedName>
        <fullName evidence="5">TIR domain-containing protein</fullName>
    </recommendedName>
</protein>
<dbReference type="InterPro" id="IPR027417">
    <property type="entry name" value="P-loop_NTPase"/>
</dbReference>